<accession>A0A941FKR9</accession>
<dbReference type="InterPro" id="IPR036565">
    <property type="entry name" value="Mur-like_cat_sf"/>
</dbReference>
<evidence type="ECO:0008006" key="7">
    <source>
        <dbReference type="Google" id="ProtNLM"/>
    </source>
</evidence>
<dbReference type="Proteomes" id="UP000680045">
    <property type="component" value="Unassembled WGS sequence"/>
</dbReference>
<reference evidence="5" key="1">
    <citation type="submission" date="2021-04" db="EMBL/GenBank/DDBJ databases">
        <title>Whole genome sequencing of Enterococci isolates from hospitalized patients.</title>
        <authorList>
            <person name="Ogoti B.M."/>
            <person name="Onyambu F.G."/>
        </authorList>
    </citation>
    <scope>NUCLEOTIDE SEQUENCE</scope>
    <source>
        <strain evidence="5">242</strain>
    </source>
</reference>
<comment type="caution">
    <text evidence="5">The sequence shown here is derived from an EMBL/GenBank/DDBJ whole genome shotgun (WGS) entry which is preliminary data.</text>
</comment>
<dbReference type="GO" id="GO:0004326">
    <property type="term" value="F:tetrahydrofolylpolyglutamate synthase activity"/>
    <property type="evidence" value="ECO:0007669"/>
    <property type="project" value="InterPro"/>
</dbReference>
<organism evidence="5 6">
    <name type="scientific">Peribacillus frigoritolerans</name>
    <dbReference type="NCBI Taxonomy" id="450367"/>
    <lineage>
        <taxon>Bacteria</taxon>
        <taxon>Bacillati</taxon>
        <taxon>Bacillota</taxon>
        <taxon>Bacilli</taxon>
        <taxon>Bacillales</taxon>
        <taxon>Bacillaceae</taxon>
        <taxon>Peribacillus</taxon>
    </lineage>
</organism>
<evidence type="ECO:0000313" key="5">
    <source>
        <dbReference type="EMBL" id="MBR8645980.1"/>
    </source>
</evidence>
<evidence type="ECO:0000256" key="4">
    <source>
        <dbReference type="ARBA" id="ARBA00022840"/>
    </source>
</evidence>
<dbReference type="PANTHER" id="PTHR11136">
    <property type="entry name" value="FOLYLPOLYGLUTAMATE SYNTHASE-RELATED"/>
    <property type="match status" value="1"/>
</dbReference>
<name>A0A941FKR9_9BACI</name>
<evidence type="ECO:0000256" key="1">
    <source>
        <dbReference type="ARBA" id="ARBA00008276"/>
    </source>
</evidence>
<evidence type="ECO:0000313" key="6">
    <source>
        <dbReference type="Proteomes" id="UP000680045"/>
    </source>
</evidence>
<dbReference type="AlphaFoldDB" id="A0A941FKR9"/>
<dbReference type="EMBL" id="JAGTPW010000061">
    <property type="protein sequence ID" value="MBR8645980.1"/>
    <property type="molecule type" value="Genomic_DNA"/>
</dbReference>
<evidence type="ECO:0000256" key="2">
    <source>
        <dbReference type="ARBA" id="ARBA00022598"/>
    </source>
</evidence>
<comment type="similarity">
    <text evidence="1">Belongs to the folylpolyglutamate synthase family.</text>
</comment>
<dbReference type="InterPro" id="IPR001645">
    <property type="entry name" value="Folylpolyglutamate_synth"/>
</dbReference>
<dbReference type="SUPFAM" id="SSF53623">
    <property type="entry name" value="MurD-like peptide ligases, catalytic domain"/>
    <property type="match status" value="1"/>
</dbReference>
<dbReference type="PANTHER" id="PTHR11136:SF0">
    <property type="entry name" value="DIHYDROFOLATE SYNTHETASE-RELATED"/>
    <property type="match status" value="1"/>
</dbReference>
<dbReference type="GO" id="GO:0008841">
    <property type="term" value="F:dihydrofolate synthase activity"/>
    <property type="evidence" value="ECO:0007669"/>
    <property type="project" value="TreeGrafter"/>
</dbReference>
<proteinExistence type="inferred from homology"/>
<dbReference type="GO" id="GO:0005737">
    <property type="term" value="C:cytoplasm"/>
    <property type="evidence" value="ECO:0007669"/>
    <property type="project" value="TreeGrafter"/>
</dbReference>
<evidence type="ECO:0000256" key="3">
    <source>
        <dbReference type="ARBA" id="ARBA00022741"/>
    </source>
</evidence>
<keyword evidence="3" id="KW-0547">Nucleotide-binding</keyword>
<protein>
    <recommendedName>
        <fullName evidence="7">Mur ligase central domain-containing protein</fullName>
    </recommendedName>
</protein>
<gene>
    <name evidence="5" type="ORF">KEH51_24815</name>
</gene>
<keyword evidence="2" id="KW-0436">Ligase</keyword>
<keyword evidence="4" id="KW-0067">ATP-binding</keyword>
<dbReference type="Gene3D" id="3.40.1190.10">
    <property type="entry name" value="Mur-like, catalytic domain"/>
    <property type="match status" value="1"/>
</dbReference>
<dbReference type="GO" id="GO:0005524">
    <property type="term" value="F:ATP binding"/>
    <property type="evidence" value="ECO:0007669"/>
    <property type="project" value="UniProtKB-KW"/>
</dbReference>
<sequence length="65" mass="6983">METGLGGRLDTTNVIQPFLSIITSISLEHTNILGNTLGEIAFEKAGIIKAERRSSAESQPGNQQK</sequence>